<accession>A0A1D6QBD1</accession>
<dbReference type="GO" id="GO:0008168">
    <property type="term" value="F:methyltransferase activity"/>
    <property type="evidence" value="ECO:0007669"/>
    <property type="project" value="UniProtKB-KW"/>
</dbReference>
<proteinExistence type="predicted"/>
<dbReference type="EMBL" id="CM000780">
    <property type="protein sequence ID" value="AQK55614.1"/>
    <property type="molecule type" value="Genomic_DNA"/>
</dbReference>
<dbReference type="SMART" id="SM00542">
    <property type="entry name" value="FYRC"/>
    <property type="match status" value="1"/>
</dbReference>
<dbReference type="Pfam" id="PF02373">
    <property type="entry name" value="JmjC"/>
    <property type="match status" value="1"/>
</dbReference>
<dbReference type="Pfam" id="PF05965">
    <property type="entry name" value="FYRC"/>
    <property type="match status" value="1"/>
</dbReference>
<sequence>MRTFLTRTIELPHSSPHLTDLSVRKVPFHSGSLGLLIKASSSDAAMMGTECIMATLGGDPEPSIPPGFGPFVALALQGIQNNAKSADAHSSSAQAAHCMEKDVEVLEHGSAHGWSDTPASTSGTHSCRRSLRNRPPIDYSQFDLISDEESDVESAEKGVGLVRRRRQLPKGVLRGCAQCADCQKVVARWNPSGARRPVLEEAPVFYPSEEEFKDTLKYIESIRSTAEPYGICRIVPPPSWKPPCLLKEKNIWECSKFCTRVQKVDKLQNRKSSKKGRRGGMMKKRRKLLELEDNNNINHNQTGVQQNQERFGFEPGPEFTLQTFKKYADDFREQYFKKEVPADSPPSVEDIEGEYWRIVEKPTEEIEVVYGADLETGTFGSGFPKSSPEVKSDVEHKYLESGWNLNNLPRLQGSVLSFEGGDISGVLVPWLYVGMCFSSFCWHVEDHHLYSLNYMHWGAPKMWYGVPGKDAVNLEAAMRKHLPDLFEEQPDLLHNLDAVELYRKQARKITVSHDKLLLGAAREAIRAHWDILFLKRNTADNLRWKSMCGLDSTICKSLKEASPSVFTSKPLIDSSLVKNTYVGLSSGGAHIGHPNFGNQQPSDECLKRKSESLSGSEARGHSAALVQPALGNHNGSGGDSGKLSRRTFINVSPAKCWSMVRERLNMEIRRQLSTGRANLPALQPPGSVDGFEMFGLLSPAIVQAIEARDRDRICTEYWRSRPHVSLKIVRRRHSAQGPLHALRVYSSEPTQ</sequence>
<dbReference type="PaxDb" id="4577-GRMZM2G171163_P01"/>
<feature type="region of interest" description="Disordered" evidence="1">
    <location>
        <begin position="593"/>
        <end position="613"/>
    </location>
</feature>
<gene>
    <name evidence="4" type="ORF">ZEAMMB73_Zm00001d051963</name>
</gene>
<dbReference type="SMART" id="SM00558">
    <property type="entry name" value="JmjC"/>
    <property type="match status" value="1"/>
</dbReference>
<evidence type="ECO:0000259" key="2">
    <source>
        <dbReference type="PROSITE" id="PS51183"/>
    </source>
</evidence>
<feature type="domain" description="JmjC" evidence="3">
    <location>
        <begin position="397"/>
        <end position="634"/>
    </location>
</feature>
<dbReference type="InterPro" id="IPR003889">
    <property type="entry name" value="FYrich_C"/>
</dbReference>
<evidence type="ECO:0000313" key="4">
    <source>
        <dbReference type="EMBL" id="AQK55614.1"/>
    </source>
</evidence>
<organism evidence="4">
    <name type="scientific">Zea mays</name>
    <name type="common">Maize</name>
    <dbReference type="NCBI Taxonomy" id="4577"/>
    <lineage>
        <taxon>Eukaryota</taxon>
        <taxon>Viridiplantae</taxon>
        <taxon>Streptophyta</taxon>
        <taxon>Embryophyta</taxon>
        <taxon>Tracheophyta</taxon>
        <taxon>Spermatophyta</taxon>
        <taxon>Magnoliopsida</taxon>
        <taxon>Liliopsida</taxon>
        <taxon>Poales</taxon>
        <taxon>Poaceae</taxon>
        <taxon>PACMAD clade</taxon>
        <taxon>Panicoideae</taxon>
        <taxon>Andropogonodae</taxon>
        <taxon>Andropogoneae</taxon>
        <taxon>Tripsacinae</taxon>
        <taxon>Zea</taxon>
    </lineage>
</organism>
<dbReference type="PROSITE" id="PS51184">
    <property type="entry name" value="JMJC"/>
    <property type="match status" value="1"/>
</dbReference>
<dbReference type="AlphaFoldDB" id="A0A1D6QBD1"/>
<dbReference type="InterPro" id="IPR003347">
    <property type="entry name" value="JmjC_dom"/>
</dbReference>
<dbReference type="Pfam" id="PF02375">
    <property type="entry name" value="JmjN"/>
    <property type="match status" value="1"/>
</dbReference>
<evidence type="ECO:0000259" key="3">
    <source>
        <dbReference type="PROSITE" id="PS51184"/>
    </source>
</evidence>
<dbReference type="GO" id="GO:0005634">
    <property type="term" value="C:nucleus"/>
    <property type="evidence" value="ECO:0007669"/>
    <property type="project" value="InterPro"/>
</dbReference>
<dbReference type="GO" id="GO:0032259">
    <property type="term" value="P:methylation"/>
    <property type="evidence" value="ECO:0007669"/>
    <property type="project" value="UniProtKB-KW"/>
</dbReference>
<evidence type="ECO:0000256" key="1">
    <source>
        <dbReference type="SAM" id="MobiDB-lite"/>
    </source>
</evidence>
<name>A0A1D6QBD1_MAIZE</name>
<feature type="domain" description="JmjN" evidence="2">
    <location>
        <begin position="202"/>
        <end position="243"/>
    </location>
</feature>
<keyword evidence="4" id="KW-0808">Transferase</keyword>
<dbReference type="PROSITE" id="PS51183">
    <property type="entry name" value="JMJN"/>
    <property type="match status" value="1"/>
</dbReference>
<feature type="region of interest" description="Disordered" evidence="1">
    <location>
        <begin position="109"/>
        <end position="132"/>
    </location>
</feature>
<dbReference type="PANTHER" id="PTHR10694:SF98">
    <property type="entry name" value="LYSINE-SPECIFIC DEMETHYLASE JMJ16-RELATED"/>
    <property type="match status" value="1"/>
</dbReference>
<dbReference type="Gene3D" id="3.30.160.360">
    <property type="match status" value="1"/>
</dbReference>
<dbReference type="SMART" id="SM00545">
    <property type="entry name" value="JmjN"/>
    <property type="match status" value="1"/>
</dbReference>
<dbReference type="IntAct" id="A0A1D6QBD1">
    <property type="interactions" value="1"/>
</dbReference>
<reference evidence="4" key="1">
    <citation type="submission" date="2015-12" db="EMBL/GenBank/DDBJ databases">
        <title>Update maize B73 reference genome by single molecule sequencing technologies.</title>
        <authorList>
            <consortium name="Maize Genome Sequencing Project"/>
            <person name="Ware D."/>
        </authorList>
    </citation>
    <scope>NUCLEOTIDE SEQUENCE</scope>
    <source>
        <tissue evidence="4">Seedling</tissue>
    </source>
</reference>
<keyword evidence="4" id="KW-0489">Methyltransferase</keyword>
<dbReference type="Gene3D" id="2.60.120.650">
    <property type="entry name" value="Cupin"/>
    <property type="match status" value="1"/>
</dbReference>
<dbReference type="InterPro" id="IPR003349">
    <property type="entry name" value="JmjN"/>
</dbReference>
<dbReference type="PANTHER" id="PTHR10694">
    <property type="entry name" value="LYSINE-SPECIFIC DEMETHYLASE"/>
    <property type="match status" value="1"/>
</dbReference>
<dbReference type="PROSITE" id="PS51543">
    <property type="entry name" value="FYRC"/>
    <property type="match status" value="1"/>
</dbReference>
<protein>
    <submittedName>
        <fullName evidence="4">Putative lysine-specific demethylase JMJ16</fullName>
    </submittedName>
</protein>
<dbReference type="SUPFAM" id="SSF51197">
    <property type="entry name" value="Clavaminate synthase-like"/>
    <property type="match status" value="1"/>
</dbReference>
<dbReference type="GO" id="GO:0010468">
    <property type="term" value="P:regulation of gene expression"/>
    <property type="evidence" value="ECO:0007669"/>
    <property type="project" value="UniProtKB-ARBA"/>
</dbReference>